<gene>
    <name evidence="1" type="ORF">SAMN05216227_10519</name>
</gene>
<dbReference type="OrthoDB" id="7874397at2"/>
<evidence type="ECO:0000313" key="1">
    <source>
        <dbReference type="EMBL" id="SEO13499.1"/>
    </source>
</evidence>
<protein>
    <submittedName>
        <fullName evidence="1">Uncharacterized protein</fullName>
    </submittedName>
</protein>
<dbReference type="STRING" id="1077947.SAMN05216227_10519"/>
<dbReference type="EMBL" id="FOCO01000051">
    <property type="protein sequence ID" value="SEO13499.1"/>
    <property type="molecule type" value="Genomic_DNA"/>
</dbReference>
<reference evidence="1 2" key="1">
    <citation type="submission" date="2016-10" db="EMBL/GenBank/DDBJ databases">
        <authorList>
            <person name="de Groot N.N."/>
        </authorList>
    </citation>
    <scope>NUCLEOTIDE SEQUENCE [LARGE SCALE GENOMIC DNA]</scope>
    <source>
        <strain evidence="1 2">CGMCC 1.10836</strain>
    </source>
</reference>
<sequence>MSISWTPKRYDQPQPPLRGAAAVGMLAELPALERCAITALRLWCDGLEGREAVARDFSRAYDTPRAALELNGFADLIAMMLAAPRRAIMRHGLSCACFGGDEAAFAHMIAAATVGDRDDAMAFALILMQPGAAWQTVQQAQDVGLGLLGLCRRPPTLN</sequence>
<accession>A0A1H8M819</accession>
<evidence type="ECO:0000313" key="2">
    <source>
        <dbReference type="Proteomes" id="UP000183002"/>
    </source>
</evidence>
<dbReference type="Proteomes" id="UP000183002">
    <property type="component" value="Unassembled WGS sequence"/>
</dbReference>
<dbReference type="RefSeq" id="WP_050519523.1">
    <property type="nucleotide sequence ID" value="NZ_FOCO01000051.1"/>
</dbReference>
<keyword evidence="2" id="KW-1185">Reference proteome</keyword>
<name>A0A1H8M819_9RHOB</name>
<dbReference type="AlphaFoldDB" id="A0A1H8M819"/>
<proteinExistence type="predicted"/>
<organism evidence="1 2">
    <name type="scientific">Pseudorhodobacter antarcticus</name>
    <dbReference type="NCBI Taxonomy" id="1077947"/>
    <lineage>
        <taxon>Bacteria</taxon>
        <taxon>Pseudomonadati</taxon>
        <taxon>Pseudomonadota</taxon>
        <taxon>Alphaproteobacteria</taxon>
        <taxon>Rhodobacterales</taxon>
        <taxon>Paracoccaceae</taxon>
        <taxon>Pseudorhodobacter</taxon>
    </lineage>
</organism>